<name>A0A417Z439_9MICO</name>
<dbReference type="PROSITE" id="PS51257">
    <property type="entry name" value="PROKAR_LIPOPROTEIN"/>
    <property type="match status" value="1"/>
</dbReference>
<evidence type="ECO:0008006" key="5">
    <source>
        <dbReference type="Google" id="ProtNLM"/>
    </source>
</evidence>
<dbReference type="RefSeq" id="WP_118913530.1">
    <property type="nucleotide sequence ID" value="NZ_CBCRVH010000010.1"/>
</dbReference>
<feature type="chain" id="PRO_5039540101" description="Lipoprotein" evidence="2">
    <location>
        <begin position="24"/>
        <end position="99"/>
    </location>
</feature>
<gene>
    <name evidence="3" type="ORF">D1832_08750</name>
</gene>
<keyword evidence="2" id="KW-0732">Signal</keyword>
<sequence length="99" mass="10874">MRLTLHRSFVALTALGAFSLTTACTKDEPRPLPAGDQSVCNAAHANNARTVYNVRHQPTDAELKKQANRIYPGSSDTNDTDAIKQIKTRCKNLGYESRA</sequence>
<reference evidence="3 4" key="1">
    <citation type="submission" date="2018-08" db="EMBL/GenBank/DDBJ databases">
        <title>Whole genome sequence analysis of Dermacoccus abyssi bacteria isolated from Deep Mariana trench Micromonospora spp reveals genes involved in the environmental adaptation and production of secondary metabolites.</title>
        <authorList>
            <person name="Abdel-Mageed W.M."/>
            <person name="Lehri B."/>
            <person name="Nouioui I."/>
            <person name="Goodfellow I."/>
            <person name="Jaspars M."/>
            <person name="Karlyshev A."/>
        </authorList>
    </citation>
    <scope>NUCLEOTIDE SEQUENCE [LARGE SCALE GENOMIC DNA]</scope>
    <source>
        <strain evidence="3 4">MT1.1</strain>
    </source>
</reference>
<dbReference type="Proteomes" id="UP000285376">
    <property type="component" value="Unassembled WGS sequence"/>
</dbReference>
<evidence type="ECO:0000256" key="2">
    <source>
        <dbReference type="SAM" id="SignalP"/>
    </source>
</evidence>
<comment type="caution">
    <text evidence="3">The sequence shown here is derived from an EMBL/GenBank/DDBJ whole genome shotgun (WGS) entry which is preliminary data.</text>
</comment>
<evidence type="ECO:0000313" key="4">
    <source>
        <dbReference type="Proteomes" id="UP000285376"/>
    </source>
</evidence>
<feature type="signal peptide" evidence="2">
    <location>
        <begin position="1"/>
        <end position="23"/>
    </location>
</feature>
<dbReference type="EMBL" id="QWLM01000009">
    <property type="protein sequence ID" value="RHW45471.1"/>
    <property type="molecule type" value="Genomic_DNA"/>
</dbReference>
<feature type="region of interest" description="Disordered" evidence="1">
    <location>
        <begin position="62"/>
        <end position="81"/>
    </location>
</feature>
<evidence type="ECO:0000256" key="1">
    <source>
        <dbReference type="SAM" id="MobiDB-lite"/>
    </source>
</evidence>
<protein>
    <recommendedName>
        <fullName evidence="5">Lipoprotein</fullName>
    </recommendedName>
</protein>
<evidence type="ECO:0000313" key="3">
    <source>
        <dbReference type="EMBL" id="RHW45471.1"/>
    </source>
</evidence>
<proteinExistence type="predicted"/>
<organism evidence="3 4">
    <name type="scientific">Dermacoccus abyssi</name>
    <dbReference type="NCBI Taxonomy" id="322596"/>
    <lineage>
        <taxon>Bacteria</taxon>
        <taxon>Bacillati</taxon>
        <taxon>Actinomycetota</taxon>
        <taxon>Actinomycetes</taxon>
        <taxon>Micrococcales</taxon>
        <taxon>Dermacoccaceae</taxon>
        <taxon>Dermacoccus</taxon>
    </lineage>
</organism>
<dbReference type="AlphaFoldDB" id="A0A417Z439"/>
<accession>A0A417Z439</accession>